<reference evidence="1 2" key="1">
    <citation type="submission" date="2023-02" db="EMBL/GenBank/DDBJ databases">
        <title>Streptomyces sp. SCA4-21 with antifungal activity against Fusarium oxysporum f. sp. cubense, Streptomyces sp. SCA2-17 with antifungal activity against Fusarium oxysporum f. sp. cubense.</title>
        <authorList>
            <person name="Qi D."/>
        </authorList>
    </citation>
    <scope>NUCLEOTIDE SEQUENCE [LARGE SCALE GENOMIC DNA]</scope>
    <source>
        <strain evidence="1 2">SCA4-21</strain>
    </source>
</reference>
<evidence type="ECO:0008006" key="3">
    <source>
        <dbReference type="Google" id="ProtNLM"/>
    </source>
</evidence>
<keyword evidence="2" id="KW-1185">Reference proteome</keyword>
<protein>
    <recommendedName>
        <fullName evidence="3">Response regulatory domain-containing protein</fullName>
    </recommendedName>
</protein>
<organism evidence="1 2">
    <name type="scientific">Streptomyces luomodiensis</name>
    <dbReference type="NCBI Taxonomy" id="3026192"/>
    <lineage>
        <taxon>Bacteria</taxon>
        <taxon>Bacillati</taxon>
        <taxon>Actinomycetota</taxon>
        <taxon>Actinomycetes</taxon>
        <taxon>Kitasatosporales</taxon>
        <taxon>Streptomycetaceae</taxon>
        <taxon>Streptomyces</taxon>
    </lineage>
</organism>
<gene>
    <name evidence="1" type="ORF">PS467_02510</name>
</gene>
<dbReference type="RefSeq" id="WP_311033757.1">
    <property type="nucleotide sequence ID" value="NZ_CP117522.1"/>
</dbReference>
<name>A0ABY9UR09_9ACTN</name>
<dbReference type="EMBL" id="CP117522">
    <property type="protein sequence ID" value="WNE94274.1"/>
    <property type="molecule type" value="Genomic_DNA"/>
</dbReference>
<evidence type="ECO:0000313" key="2">
    <source>
        <dbReference type="Proteomes" id="UP001305606"/>
    </source>
</evidence>
<evidence type="ECO:0000313" key="1">
    <source>
        <dbReference type="EMBL" id="WNE94274.1"/>
    </source>
</evidence>
<proteinExistence type="predicted"/>
<accession>A0ABY9UR09</accession>
<dbReference type="Proteomes" id="UP001305606">
    <property type="component" value="Chromosome"/>
</dbReference>
<sequence length="146" mass="15426">MPTNSWTRRSYEADVLLVPLDPAARTSAAALIDQLPGITVADGASLADERKHLERADVITLLVRDLAAVDHDTVIRLGHAARDTGTLLGAVVVTPCLAWSGADEDAGAAVVREYADTVVIVRDMPPVLHLLQVLRGGSRDAAEVTA</sequence>